<protein>
    <submittedName>
        <fullName evidence="3">Uncharacterized protein</fullName>
    </submittedName>
</protein>
<dbReference type="EMBL" id="JAKWBI020000007">
    <property type="protein sequence ID" value="KAJ2906943.1"/>
    <property type="molecule type" value="Genomic_DNA"/>
</dbReference>
<reference evidence="3" key="1">
    <citation type="submission" date="2022-07" db="EMBL/GenBank/DDBJ databases">
        <title>Draft genome sequence of Zalerion maritima ATCC 34329, a (micro)plastics degrading marine fungus.</title>
        <authorList>
            <person name="Paco A."/>
            <person name="Goncalves M.F.M."/>
            <person name="Rocha-Santos T.A.P."/>
            <person name="Alves A."/>
        </authorList>
    </citation>
    <scope>NUCLEOTIDE SEQUENCE</scope>
    <source>
        <strain evidence="3">ATCC 34329</strain>
    </source>
</reference>
<keyword evidence="4" id="KW-1185">Reference proteome</keyword>
<dbReference type="Proteomes" id="UP001201980">
    <property type="component" value="Unassembled WGS sequence"/>
</dbReference>
<comment type="caution">
    <text evidence="3">The sequence shown here is derived from an EMBL/GenBank/DDBJ whole genome shotgun (WGS) entry which is preliminary data.</text>
</comment>
<organism evidence="3 4">
    <name type="scientific">Zalerion maritima</name>
    <dbReference type="NCBI Taxonomy" id="339359"/>
    <lineage>
        <taxon>Eukaryota</taxon>
        <taxon>Fungi</taxon>
        <taxon>Dikarya</taxon>
        <taxon>Ascomycota</taxon>
        <taxon>Pezizomycotina</taxon>
        <taxon>Sordariomycetes</taxon>
        <taxon>Lulworthiomycetidae</taxon>
        <taxon>Lulworthiales</taxon>
        <taxon>Lulworthiaceae</taxon>
        <taxon>Zalerion</taxon>
    </lineage>
</organism>
<sequence length="800" mass="89325">MEEFNLRLALMTAYEHQQYPVDNCPSAEHDFHHLDLVISGFQSQHNHFDAGGQSFILKAYPAVGPGTTLDLPGVPDLLDYLSRPAFQNVKEYPLRFFFMYQPGAANRVYHECMQQLMSLYTVNPSFPHLVGQSHISSFGSYVRRDQRGGPDQVPEPCAHESWWSISAPRAWRRGGSAEEVLKDPQYVKMFDLQNLERNMWALLIWRMSVCLQFDVKTQSCTVIALDWGLPGSSAYRKFDMAMDRRGELYVTEDPFAVHAMFLSQVVQDWTFSFEVLEREYKEEEEVAFARNLDPAEIRKVSRRLHSLVAYQLKHQNHLVMTPKVIEQVQYEHRRFREIANIPDHAFDRVENLFRRLKTQAESNYQHSLRMENQASNMQERLNDLASLEVSAEISRNSKAVADNTETVDRLIKTVNDALPGYGLGSRAAVPATAPGGGEPSNGTALATVPPWSFTGPAASSTTRNIPLPLDNGHGPNHPVAAKSPDGGSRPYMEGWVELLTTGRSLSVTSTATLSRLEALGRTAEDHRISLEGIATNSAVSLELVSQSNERLEELARTAESHRWALNELAETSKKSLAAVRRSNDLSAAALDQIQATGETSRDTILELRKLARDAENQRYYLQNLETLNFWTHPMTMISGLVSMGIIVFQQRENSSSNGLVKRGEWVLVAYVVFMAVFVGYFAWYGLGSGLGELFRGPMVKRHKSEVATVEEGAGTGDGDGNRNRDGPTNREAPATTVSVGGLAEEMFTEPRQTTPHVQELGNSGGGTATRNFVDITAGEEGAFEMRDMSTEQHEDRHPGP</sequence>
<evidence type="ECO:0000256" key="2">
    <source>
        <dbReference type="SAM" id="Phobius"/>
    </source>
</evidence>
<feature type="region of interest" description="Disordered" evidence="1">
    <location>
        <begin position="705"/>
        <end position="738"/>
    </location>
</feature>
<dbReference type="AlphaFoldDB" id="A0AAD5RYG6"/>
<keyword evidence="2" id="KW-1133">Transmembrane helix</keyword>
<keyword evidence="2" id="KW-0812">Transmembrane</keyword>
<evidence type="ECO:0000313" key="3">
    <source>
        <dbReference type="EMBL" id="KAJ2906943.1"/>
    </source>
</evidence>
<feature type="transmembrane region" description="Helical" evidence="2">
    <location>
        <begin position="667"/>
        <end position="686"/>
    </location>
</feature>
<accession>A0AAD5RYG6</accession>
<keyword evidence="2" id="KW-0472">Membrane</keyword>
<feature type="transmembrane region" description="Helical" evidence="2">
    <location>
        <begin position="629"/>
        <end position="647"/>
    </location>
</feature>
<feature type="compositionally biased region" description="Basic and acidic residues" evidence="1">
    <location>
        <begin position="719"/>
        <end position="728"/>
    </location>
</feature>
<evidence type="ECO:0000313" key="4">
    <source>
        <dbReference type="Proteomes" id="UP001201980"/>
    </source>
</evidence>
<evidence type="ECO:0000256" key="1">
    <source>
        <dbReference type="SAM" id="MobiDB-lite"/>
    </source>
</evidence>
<feature type="region of interest" description="Disordered" evidence="1">
    <location>
        <begin position="750"/>
        <end position="800"/>
    </location>
</feature>
<proteinExistence type="predicted"/>
<name>A0AAD5RYG6_9PEZI</name>
<gene>
    <name evidence="3" type="ORF">MKZ38_009806</name>
</gene>
<feature type="compositionally biased region" description="Basic and acidic residues" evidence="1">
    <location>
        <begin position="783"/>
        <end position="800"/>
    </location>
</feature>